<dbReference type="Proteomes" id="UP000502996">
    <property type="component" value="Chromosome"/>
</dbReference>
<dbReference type="EMBL" id="CP049257">
    <property type="protein sequence ID" value="QIG45746.1"/>
    <property type="molecule type" value="Genomic_DNA"/>
</dbReference>
<dbReference type="KEGG" id="nano:G5V58_04270"/>
<proteinExistence type="predicted"/>
<keyword evidence="3" id="KW-1185">Reference proteome</keyword>
<accession>A0A6G6WKM0</accession>
<gene>
    <name evidence="2" type="ORF">G5V58_04270</name>
</gene>
<name>A0A6G6WKM0_9ACTN</name>
<organism evidence="2 3">
    <name type="scientific">Nocardioides anomalus</name>
    <dbReference type="NCBI Taxonomy" id="2712223"/>
    <lineage>
        <taxon>Bacteria</taxon>
        <taxon>Bacillati</taxon>
        <taxon>Actinomycetota</taxon>
        <taxon>Actinomycetes</taxon>
        <taxon>Propionibacteriales</taxon>
        <taxon>Nocardioidaceae</taxon>
        <taxon>Nocardioides</taxon>
    </lineage>
</organism>
<dbReference type="Pfam" id="PF07332">
    <property type="entry name" value="Phage_holin_3_6"/>
    <property type="match status" value="1"/>
</dbReference>
<feature type="transmembrane region" description="Helical" evidence="1">
    <location>
        <begin position="54"/>
        <end position="75"/>
    </location>
</feature>
<dbReference type="AlphaFoldDB" id="A0A6G6WKM0"/>
<feature type="transmembrane region" description="Helical" evidence="1">
    <location>
        <begin position="23"/>
        <end position="48"/>
    </location>
</feature>
<protein>
    <submittedName>
        <fullName evidence="2">Phage holin family protein</fullName>
    </submittedName>
</protein>
<evidence type="ECO:0000256" key="1">
    <source>
        <dbReference type="SAM" id="Phobius"/>
    </source>
</evidence>
<keyword evidence="1" id="KW-0472">Membrane</keyword>
<evidence type="ECO:0000313" key="2">
    <source>
        <dbReference type="EMBL" id="QIG45746.1"/>
    </source>
</evidence>
<reference evidence="2 3" key="1">
    <citation type="submission" date="2020-02" db="EMBL/GenBank/DDBJ databases">
        <title>Full genome sequence of Nocardioides sp. R-3366.</title>
        <authorList>
            <person name="Im W.-T."/>
        </authorList>
    </citation>
    <scope>NUCLEOTIDE SEQUENCE [LARGE SCALE GENOMIC DNA]</scope>
    <source>
        <strain evidence="2 3">R-3366</strain>
    </source>
</reference>
<sequence length="106" mass="11423">MKQEVELAKVELKEEVGKVGKGAGMLGGAGVAGHFALLFLSLALMFLLDDWLPIEIGALITFGVWAVIAAVLALIGRRELQAANPQLPQTQQTIKEDVQWARAQKS</sequence>
<keyword evidence="1" id="KW-0812">Transmembrane</keyword>
<dbReference type="InterPro" id="IPR009937">
    <property type="entry name" value="Phage_holin_3_6"/>
</dbReference>
<keyword evidence="1" id="KW-1133">Transmembrane helix</keyword>
<evidence type="ECO:0000313" key="3">
    <source>
        <dbReference type="Proteomes" id="UP000502996"/>
    </source>
</evidence>